<keyword evidence="1 4" id="KW-0560">Oxidoreductase</keyword>
<dbReference type="GO" id="GO:0071949">
    <property type="term" value="F:FAD binding"/>
    <property type="evidence" value="ECO:0007669"/>
    <property type="project" value="InterPro"/>
</dbReference>
<dbReference type="GO" id="GO:0018658">
    <property type="term" value="F:salicylate 1-monooxygenase activity"/>
    <property type="evidence" value="ECO:0007669"/>
    <property type="project" value="UniProtKB-EC"/>
</dbReference>
<dbReference type="KEGG" id="bpt:Bpet1330"/>
<dbReference type="SUPFAM" id="SSF54373">
    <property type="entry name" value="FAD-linked reductases, C-terminal domain"/>
    <property type="match status" value="1"/>
</dbReference>
<evidence type="ECO:0000313" key="5">
    <source>
        <dbReference type="Proteomes" id="UP000001225"/>
    </source>
</evidence>
<evidence type="ECO:0000313" key="4">
    <source>
        <dbReference type="EMBL" id="CAP41665.1"/>
    </source>
</evidence>
<dbReference type="PANTHER" id="PTHR13789">
    <property type="entry name" value="MONOOXYGENASE"/>
    <property type="match status" value="1"/>
</dbReference>
<keyword evidence="5" id="KW-1185">Reference proteome</keyword>
<dbReference type="InterPro" id="IPR002938">
    <property type="entry name" value="FAD-bd"/>
</dbReference>
<reference evidence="4 5" key="1">
    <citation type="journal article" date="2008" name="BMC Genomics">
        <title>The missing link: Bordetella petrii is endowed with both the metabolic versatility of environmental bacteria and virulence traits of pathogenic Bordetellae.</title>
        <authorList>
            <person name="Gross R."/>
            <person name="Guzman C.A."/>
            <person name="Sebaihia M."/>
            <person name="Martins Dos Santos V.A."/>
            <person name="Pieper D.H."/>
            <person name="Koebnik R."/>
            <person name="Lechner M."/>
            <person name="Bartels D."/>
            <person name="Buhrmester J."/>
            <person name="Choudhuri J.V."/>
            <person name="Ebensen T."/>
            <person name="Gaigalat L."/>
            <person name="Herrmann S."/>
            <person name="Khachane A.N."/>
            <person name="Larisch C."/>
            <person name="Link S."/>
            <person name="Linke B."/>
            <person name="Meyer F."/>
            <person name="Mormann S."/>
            <person name="Nakunst D."/>
            <person name="Rueckert C."/>
            <person name="Schneiker-Bekel S."/>
            <person name="Schulze K."/>
            <person name="Vorhoelter F.J."/>
            <person name="Yevsa T."/>
            <person name="Engle J.T."/>
            <person name="Goldman W.E."/>
            <person name="Puehler A."/>
            <person name="Goebel U.B."/>
            <person name="Goesmann A."/>
            <person name="Bloecker H."/>
            <person name="Kaiser O."/>
            <person name="Martinez-Arias R."/>
        </authorList>
    </citation>
    <scope>NUCLEOTIDE SEQUENCE [LARGE SCALE GENOMIC DNA]</scope>
    <source>
        <strain evidence="5">ATCC BAA-461 / DSM 12804 / CCUG 43448 / CIP 107267 / Se-1111R</strain>
    </source>
</reference>
<dbReference type="SUPFAM" id="SSF51905">
    <property type="entry name" value="FAD/NAD(P)-binding domain"/>
    <property type="match status" value="1"/>
</dbReference>
<sequence length="379" mass="41873">MKRVAVIGCGLGGAATTLMLQRTGFQVTAYEQAPAFTRLGAGIHLTPNVVKALAWPDIVSPLVAMACKPAAFVSRDAFTGDVIAELPLGHAVTERFGAPYLTVHRGDFHALMVDALQPGSVQFDKRLRSVREDGDGIRLGFEDDSEVVADIVIGADGLSSVVRSTVCENAPPHFSGQVAFRALVDVVQLGEHRAHLNDLTKWWSDDRFIIAYYMNAHRDQYYFVAGYPEESWPVGVQSLPASREEMMERFADFHPTARHVLAASGEVRKWPLYERPAEAAWSKGRVVLLGDACHPMRPHMAQGAAMAIEDGAVLVRCLMVAGLENWPLAYELYQQARHERVERVQGISSENSWMRTTPDPTWLFASDAWNVPLLGQRAH</sequence>
<dbReference type="InterPro" id="IPR036188">
    <property type="entry name" value="FAD/NAD-bd_sf"/>
</dbReference>
<dbReference type="EC" id="1.14.13.1" evidence="4"/>
<dbReference type="STRING" id="94624.Bpet1330"/>
<proteinExistence type="predicted"/>
<name>A9IE19_BORPD</name>
<feature type="domain" description="FAD-binding" evidence="3">
    <location>
        <begin position="3"/>
        <end position="344"/>
    </location>
</feature>
<dbReference type="Gene3D" id="3.50.50.60">
    <property type="entry name" value="FAD/NAD(P)-binding domain"/>
    <property type="match status" value="1"/>
</dbReference>
<evidence type="ECO:0000259" key="3">
    <source>
        <dbReference type="Pfam" id="PF01494"/>
    </source>
</evidence>
<keyword evidence="2 4" id="KW-0503">Monooxygenase</keyword>
<evidence type="ECO:0000256" key="2">
    <source>
        <dbReference type="ARBA" id="ARBA00023033"/>
    </source>
</evidence>
<dbReference type="EMBL" id="AM902716">
    <property type="protein sequence ID" value="CAP41665.1"/>
    <property type="molecule type" value="Genomic_DNA"/>
</dbReference>
<evidence type="ECO:0000256" key="1">
    <source>
        <dbReference type="ARBA" id="ARBA00023002"/>
    </source>
</evidence>
<protein>
    <submittedName>
        <fullName evidence="4">Monooxygenase</fullName>
        <ecNumber evidence="4">1.14.13.1</ecNumber>
    </submittedName>
</protein>
<dbReference type="InterPro" id="IPR050493">
    <property type="entry name" value="FAD-dep_Monooxygenase_BioMet"/>
</dbReference>
<dbReference type="eggNOG" id="COG0654">
    <property type="taxonomic scope" value="Bacteria"/>
</dbReference>
<organism evidence="4 5">
    <name type="scientific">Bordetella petrii (strain ATCC BAA-461 / DSM 12804 / CCUG 43448 / CIP 107267 / Se-1111R)</name>
    <dbReference type="NCBI Taxonomy" id="340100"/>
    <lineage>
        <taxon>Bacteria</taxon>
        <taxon>Pseudomonadati</taxon>
        <taxon>Pseudomonadota</taxon>
        <taxon>Betaproteobacteria</taxon>
        <taxon>Burkholderiales</taxon>
        <taxon>Alcaligenaceae</taxon>
        <taxon>Bordetella</taxon>
    </lineage>
</organism>
<accession>A9IE19</accession>
<gene>
    <name evidence="4" type="ordered locus">Bpet1330</name>
</gene>
<dbReference type="Proteomes" id="UP000001225">
    <property type="component" value="Chromosome"/>
</dbReference>
<dbReference type="Pfam" id="PF01494">
    <property type="entry name" value="FAD_binding_3"/>
    <property type="match status" value="1"/>
</dbReference>
<dbReference type="PRINTS" id="PR00420">
    <property type="entry name" value="RNGMNOXGNASE"/>
</dbReference>
<dbReference type="PANTHER" id="PTHR13789:SF309">
    <property type="entry name" value="PUTATIVE (AFU_ORTHOLOGUE AFUA_6G14510)-RELATED"/>
    <property type="match status" value="1"/>
</dbReference>
<dbReference type="AlphaFoldDB" id="A9IE19"/>